<evidence type="ECO:0000256" key="2">
    <source>
        <dbReference type="ARBA" id="ARBA00023002"/>
    </source>
</evidence>
<dbReference type="PANTHER" id="PTHR42760:SF133">
    <property type="entry name" value="3-OXOACYL-[ACYL-CARRIER-PROTEIN] REDUCTASE"/>
    <property type="match status" value="1"/>
</dbReference>
<dbReference type="EMBL" id="VRMG01000008">
    <property type="protein sequence ID" value="TXN29789.1"/>
    <property type="molecule type" value="Genomic_DNA"/>
</dbReference>
<dbReference type="RefSeq" id="WP_147783832.1">
    <property type="nucleotide sequence ID" value="NZ_VRMG01000008.1"/>
</dbReference>
<dbReference type="PANTHER" id="PTHR42760">
    <property type="entry name" value="SHORT-CHAIN DEHYDROGENASES/REDUCTASES FAMILY MEMBER"/>
    <property type="match status" value="1"/>
</dbReference>
<dbReference type="Pfam" id="PF13561">
    <property type="entry name" value="adh_short_C2"/>
    <property type="match status" value="1"/>
</dbReference>
<evidence type="ECO:0000256" key="1">
    <source>
        <dbReference type="ARBA" id="ARBA00006484"/>
    </source>
</evidence>
<accession>A0A5C8UQP7</accession>
<organism evidence="3 4">
    <name type="scientific">Lacisediminihabitans profunda</name>
    <dbReference type="NCBI Taxonomy" id="2594790"/>
    <lineage>
        <taxon>Bacteria</taxon>
        <taxon>Bacillati</taxon>
        <taxon>Actinomycetota</taxon>
        <taxon>Actinomycetes</taxon>
        <taxon>Micrococcales</taxon>
        <taxon>Microbacteriaceae</taxon>
        <taxon>Lacisediminihabitans</taxon>
    </lineage>
</organism>
<reference evidence="3 4" key="1">
    <citation type="submission" date="2019-08" db="EMBL/GenBank/DDBJ databases">
        <title>Bacterial whole genome sequence for Glaciihabitans sp. CHu50b-6-2.</title>
        <authorList>
            <person name="Jin L."/>
        </authorList>
    </citation>
    <scope>NUCLEOTIDE SEQUENCE [LARGE SCALE GENOMIC DNA]</scope>
    <source>
        <strain evidence="3 4">CHu50b-6-2</strain>
    </source>
</reference>
<name>A0A5C8UQP7_9MICO</name>
<keyword evidence="2" id="KW-0560">Oxidoreductase</keyword>
<evidence type="ECO:0000313" key="3">
    <source>
        <dbReference type="EMBL" id="TXN29789.1"/>
    </source>
</evidence>
<evidence type="ECO:0000313" key="4">
    <source>
        <dbReference type="Proteomes" id="UP000321379"/>
    </source>
</evidence>
<dbReference type="InterPro" id="IPR036291">
    <property type="entry name" value="NAD(P)-bd_dom_sf"/>
</dbReference>
<comment type="caution">
    <text evidence="3">The sequence shown here is derived from an EMBL/GenBank/DDBJ whole genome shotgun (WGS) entry which is preliminary data.</text>
</comment>
<dbReference type="FunFam" id="3.40.50.720:FF:000084">
    <property type="entry name" value="Short-chain dehydrogenase reductase"/>
    <property type="match status" value="1"/>
</dbReference>
<proteinExistence type="inferred from homology"/>
<dbReference type="InterPro" id="IPR002347">
    <property type="entry name" value="SDR_fam"/>
</dbReference>
<dbReference type="PRINTS" id="PR00081">
    <property type="entry name" value="GDHRDH"/>
</dbReference>
<dbReference type="Proteomes" id="UP000321379">
    <property type="component" value="Unassembled WGS sequence"/>
</dbReference>
<sequence length="238" mass="25105">MSKTAVVTGAASGIGRACAQALTADGFDVVSWDLAGEEPVDVTNSASVADAVARLDGPLDAVVLAAGVSRMAPLLETTDDDWHFQMNVNAFGVFNCLRALAPVLRPGSAIAVIDSMAGLRGAPYLSAYSASKFAVTGLIEAVTPELAVDDVRINGICPMYVRTPMETRELAWEGQLRGMTPEQVFAEYERTTPLGRVAEPEEIASTALFLVTDPSRYMTGSFLTVSGGAHLGFTVDRT</sequence>
<dbReference type="Gene3D" id="3.40.50.720">
    <property type="entry name" value="NAD(P)-binding Rossmann-like Domain"/>
    <property type="match status" value="1"/>
</dbReference>
<dbReference type="AlphaFoldDB" id="A0A5C8UQP7"/>
<dbReference type="GO" id="GO:0016616">
    <property type="term" value="F:oxidoreductase activity, acting on the CH-OH group of donors, NAD or NADP as acceptor"/>
    <property type="evidence" value="ECO:0007669"/>
    <property type="project" value="TreeGrafter"/>
</dbReference>
<dbReference type="CDD" id="cd05233">
    <property type="entry name" value="SDR_c"/>
    <property type="match status" value="1"/>
</dbReference>
<keyword evidence="4" id="KW-1185">Reference proteome</keyword>
<comment type="similarity">
    <text evidence="1">Belongs to the short-chain dehydrogenases/reductases (SDR) family.</text>
</comment>
<dbReference type="SUPFAM" id="SSF51735">
    <property type="entry name" value="NAD(P)-binding Rossmann-fold domains"/>
    <property type="match status" value="1"/>
</dbReference>
<gene>
    <name evidence="3" type="ORF">FVP33_11630</name>
</gene>
<protein>
    <submittedName>
        <fullName evidence="3">SDR family oxidoreductase</fullName>
    </submittedName>
</protein>